<sequence length="77" mass="8523">MMFHVHQLFCNAMLPVQTAEGVQREPPGVRIPLRTEGQVTDESVLREQLGNFRGRTPGTVQPGAASTHSGQNVERLR</sequence>
<evidence type="ECO:0000313" key="2">
    <source>
        <dbReference type="EMBL" id="KAK2139948.1"/>
    </source>
</evidence>
<dbReference type="Proteomes" id="UP001209878">
    <property type="component" value="Unassembled WGS sequence"/>
</dbReference>
<proteinExistence type="predicted"/>
<comment type="caution">
    <text evidence="2">The sequence shown here is derived from an EMBL/GenBank/DDBJ whole genome shotgun (WGS) entry which is preliminary data.</text>
</comment>
<accession>A0AAD9ITA0</accession>
<feature type="region of interest" description="Disordered" evidence="1">
    <location>
        <begin position="51"/>
        <end position="77"/>
    </location>
</feature>
<dbReference type="EMBL" id="JAODUO010006072">
    <property type="protein sequence ID" value="KAK2139948.1"/>
    <property type="molecule type" value="Genomic_DNA"/>
</dbReference>
<reference evidence="2" key="1">
    <citation type="journal article" date="2023" name="Mol. Biol. Evol.">
        <title>Third-Generation Sequencing Reveals the Adaptive Role of the Epigenome in Three Deep-Sea Polychaetes.</title>
        <authorList>
            <person name="Perez M."/>
            <person name="Aroh O."/>
            <person name="Sun Y."/>
            <person name="Lan Y."/>
            <person name="Juniper S.K."/>
            <person name="Young C.R."/>
            <person name="Angers B."/>
            <person name="Qian P.Y."/>
        </authorList>
    </citation>
    <scope>NUCLEOTIDE SEQUENCE</scope>
    <source>
        <strain evidence="2">R07B-5</strain>
    </source>
</reference>
<organism evidence="2 3">
    <name type="scientific">Ridgeia piscesae</name>
    <name type="common">Tubeworm</name>
    <dbReference type="NCBI Taxonomy" id="27915"/>
    <lineage>
        <taxon>Eukaryota</taxon>
        <taxon>Metazoa</taxon>
        <taxon>Spiralia</taxon>
        <taxon>Lophotrochozoa</taxon>
        <taxon>Annelida</taxon>
        <taxon>Polychaeta</taxon>
        <taxon>Sedentaria</taxon>
        <taxon>Canalipalpata</taxon>
        <taxon>Sabellida</taxon>
        <taxon>Siboglinidae</taxon>
        <taxon>Ridgeia</taxon>
    </lineage>
</organism>
<evidence type="ECO:0000256" key="1">
    <source>
        <dbReference type="SAM" id="MobiDB-lite"/>
    </source>
</evidence>
<gene>
    <name evidence="2" type="ORF">NP493_6035g00000</name>
</gene>
<dbReference type="AlphaFoldDB" id="A0AAD9ITA0"/>
<keyword evidence="3" id="KW-1185">Reference proteome</keyword>
<name>A0AAD9ITA0_RIDPI</name>
<feature type="compositionally biased region" description="Polar residues" evidence="1">
    <location>
        <begin position="64"/>
        <end position="77"/>
    </location>
</feature>
<evidence type="ECO:0000313" key="3">
    <source>
        <dbReference type="Proteomes" id="UP001209878"/>
    </source>
</evidence>
<protein>
    <submittedName>
        <fullName evidence="2">Uncharacterized protein</fullName>
    </submittedName>
</protein>